<reference evidence="3 4" key="1">
    <citation type="submission" date="2020-03" db="EMBL/GenBank/DDBJ databases">
        <title>WGS of the type strain of Planosporangium spp.</title>
        <authorList>
            <person name="Thawai C."/>
        </authorList>
    </citation>
    <scope>NUCLEOTIDE SEQUENCE [LARGE SCALE GENOMIC DNA]</scope>
    <source>
        <strain evidence="3 4">TBRC 5610</strain>
    </source>
</reference>
<organism evidence="3 4">
    <name type="scientific">Planosporangium thailandense</name>
    <dbReference type="NCBI Taxonomy" id="765197"/>
    <lineage>
        <taxon>Bacteria</taxon>
        <taxon>Bacillati</taxon>
        <taxon>Actinomycetota</taxon>
        <taxon>Actinomycetes</taxon>
        <taxon>Micromonosporales</taxon>
        <taxon>Micromonosporaceae</taxon>
        <taxon>Planosporangium</taxon>
    </lineage>
</organism>
<protein>
    <submittedName>
        <fullName evidence="3">Polysaccharide deacetylase family protein</fullName>
    </submittedName>
</protein>
<evidence type="ECO:0000256" key="1">
    <source>
        <dbReference type="SAM" id="MobiDB-lite"/>
    </source>
</evidence>
<dbReference type="PROSITE" id="PS51677">
    <property type="entry name" value="NODB"/>
    <property type="match status" value="1"/>
</dbReference>
<sequence length="231" mass="24194">MAGCADHPAATWVNPATNPSGSPSATTIAGGEIAKELTHGPRDKPAVALTFHGDGDEAQVRALLDELEQGGAKVTVLAVGRWLEAQPAMAKRILDGGHELGNHTQNHLDIATMSPSDALAEISACAAVLQRLTGSIGKWFRPSQTRHATDMILAQAAQAGYPVCLSYDVDSLDFADPDPSTVLRAVTDTIGNGSIVSMHFGHAATIAAMPELLNRLRDKGLRAVTMSDLVS</sequence>
<keyword evidence="4" id="KW-1185">Reference proteome</keyword>
<dbReference type="Gene3D" id="3.20.20.370">
    <property type="entry name" value="Glycoside hydrolase/deacetylase"/>
    <property type="match status" value="1"/>
</dbReference>
<evidence type="ECO:0000259" key="2">
    <source>
        <dbReference type="PROSITE" id="PS51677"/>
    </source>
</evidence>
<proteinExistence type="predicted"/>
<feature type="compositionally biased region" description="Polar residues" evidence="1">
    <location>
        <begin position="14"/>
        <end position="25"/>
    </location>
</feature>
<evidence type="ECO:0000313" key="3">
    <source>
        <dbReference type="EMBL" id="NJC72551.1"/>
    </source>
</evidence>
<dbReference type="Proteomes" id="UP000722989">
    <property type="component" value="Unassembled WGS sequence"/>
</dbReference>
<feature type="region of interest" description="Disordered" evidence="1">
    <location>
        <begin position="1"/>
        <end position="25"/>
    </location>
</feature>
<comment type="caution">
    <text evidence="3">The sequence shown here is derived from an EMBL/GenBank/DDBJ whole genome shotgun (WGS) entry which is preliminary data.</text>
</comment>
<feature type="domain" description="NodB homology" evidence="2">
    <location>
        <begin position="45"/>
        <end position="224"/>
    </location>
</feature>
<dbReference type="InterPro" id="IPR002509">
    <property type="entry name" value="NODB_dom"/>
</dbReference>
<dbReference type="PANTHER" id="PTHR10587">
    <property type="entry name" value="GLYCOSYL TRANSFERASE-RELATED"/>
    <property type="match status" value="1"/>
</dbReference>
<accession>A0ABX0Y396</accession>
<dbReference type="EMBL" id="JAATVY010000019">
    <property type="protein sequence ID" value="NJC72551.1"/>
    <property type="molecule type" value="Genomic_DNA"/>
</dbReference>
<dbReference type="Pfam" id="PF01522">
    <property type="entry name" value="Polysacc_deac_1"/>
    <property type="match status" value="1"/>
</dbReference>
<dbReference type="InterPro" id="IPR011330">
    <property type="entry name" value="Glyco_hydro/deAcase_b/a-brl"/>
</dbReference>
<gene>
    <name evidence="3" type="ORF">HC031_22935</name>
</gene>
<name>A0ABX0Y396_9ACTN</name>
<evidence type="ECO:0000313" key="4">
    <source>
        <dbReference type="Proteomes" id="UP000722989"/>
    </source>
</evidence>
<dbReference type="CDD" id="cd10917">
    <property type="entry name" value="CE4_NodB_like_6s_7s"/>
    <property type="match status" value="1"/>
</dbReference>
<dbReference type="InterPro" id="IPR050248">
    <property type="entry name" value="Polysacc_deacetylase_ArnD"/>
</dbReference>
<dbReference type="SUPFAM" id="SSF88713">
    <property type="entry name" value="Glycoside hydrolase/deacetylase"/>
    <property type="match status" value="1"/>
</dbReference>
<dbReference type="PANTHER" id="PTHR10587:SF137">
    <property type="entry name" value="4-DEOXY-4-FORMAMIDO-L-ARABINOSE-PHOSPHOUNDECAPRENOL DEFORMYLASE ARND-RELATED"/>
    <property type="match status" value="1"/>
</dbReference>